<organism evidence="3 4">
    <name type="scientific">Cellulomonas aerilata</name>
    <dbReference type="NCBI Taxonomy" id="515326"/>
    <lineage>
        <taxon>Bacteria</taxon>
        <taxon>Bacillati</taxon>
        <taxon>Actinomycetota</taxon>
        <taxon>Actinomycetes</taxon>
        <taxon>Micrococcales</taxon>
        <taxon>Cellulomonadaceae</taxon>
        <taxon>Cellulomonas</taxon>
    </lineage>
</organism>
<evidence type="ECO:0000256" key="1">
    <source>
        <dbReference type="SAM" id="MobiDB-lite"/>
    </source>
</evidence>
<feature type="transmembrane region" description="Helical" evidence="2">
    <location>
        <begin position="212"/>
        <end position="228"/>
    </location>
</feature>
<feature type="transmembrane region" description="Helical" evidence="2">
    <location>
        <begin position="258"/>
        <end position="276"/>
    </location>
</feature>
<reference evidence="3 4" key="1">
    <citation type="submission" date="2019-07" db="EMBL/GenBank/DDBJ databases">
        <title>Whole genome shotgun sequence of Cellulomonas aerilata NBRC 106308.</title>
        <authorList>
            <person name="Hosoyama A."/>
            <person name="Uohara A."/>
            <person name="Ohji S."/>
            <person name="Ichikawa N."/>
        </authorList>
    </citation>
    <scope>NUCLEOTIDE SEQUENCE [LARGE SCALE GENOMIC DNA]</scope>
    <source>
        <strain evidence="3 4">NBRC 106308</strain>
    </source>
</reference>
<feature type="transmembrane region" description="Helical" evidence="2">
    <location>
        <begin position="162"/>
        <end position="179"/>
    </location>
</feature>
<keyword evidence="2" id="KW-0812">Transmembrane</keyword>
<dbReference type="Pfam" id="PF09913">
    <property type="entry name" value="DUF2142"/>
    <property type="match status" value="1"/>
</dbReference>
<evidence type="ECO:0000256" key="2">
    <source>
        <dbReference type="SAM" id="Phobius"/>
    </source>
</evidence>
<feature type="compositionally biased region" description="Low complexity" evidence="1">
    <location>
        <begin position="536"/>
        <end position="545"/>
    </location>
</feature>
<feature type="transmembrane region" description="Helical" evidence="2">
    <location>
        <begin position="459"/>
        <end position="479"/>
    </location>
</feature>
<keyword evidence="4" id="KW-1185">Reference proteome</keyword>
<proteinExistence type="predicted"/>
<evidence type="ECO:0000313" key="4">
    <source>
        <dbReference type="Proteomes" id="UP000321181"/>
    </source>
</evidence>
<dbReference type="InterPro" id="IPR018674">
    <property type="entry name" value="DUF2142_membrane"/>
</dbReference>
<feature type="compositionally biased region" description="Pro residues" evidence="1">
    <location>
        <begin position="546"/>
        <end position="556"/>
    </location>
</feature>
<feature type="transmembrane region" description="Helical" evidence="2">
    <location>
        <begin position="234"/>
        <end position="251"/>
    </location>
</feature>
<evidence type="ECO:0008006" key="5">
    <source>
        <dbReference type="Google" id="ProtNLM"/>
    </source>
</evidence>
<protein>
    <recommendedName>
        <fullName evidence="5">DUF2142 domain-containing protein</fullName>
    </recommendedName>
</protein>
<comment type="caution">
    <text evidence="3">The sequence shown here is derived from an EMBL/GenBank/DDBJ whole genome shotgun (WGS) entry which is preliminary data.</text>
</comment>
<gene>
    <name evidence="3" type="ORF">CAE01nite_21800</name>
</gene>
<feature type="region of interest" description="Disordered" evidence="1">
    <location>
        <begin position="484"/>
        <end position="556"/>
    </location>
</feature>
<accession>A0A512DDA8</accession>
<keyword evidence="2" id="KW-0472">Membrane</keyword>
<evidence type="ECO:0000313" key="3">
    <source>
        <dbReference type="EMBL" id="GEO34455.1"/>
    </source>
</evidence>
<dbReference type="Proteomes" id="UP000321181">
    <property type="component" value="Unassembled WGS sequence"/>
</dbReference>
<dbReference type="OrthoDB" id="3266966at2"/>
<feature type="transmembrane region" description="Helical" evidence="2">
    <location>
        <begin position="324"/>
        <end position="343"/>
    </location>
</feature>
<sequence>MTRRAGAAPSRTIAAVLGGLLLLLSLGAWALASPAGSTPDEDYHLVSAWCGQGLRDGLCEAGPDESVREVPRALVKSACFGFDSEESARCQAEESGPPGATIVSDRGNFEGDYPPVNYFVSSLFAGPDLERSVVTMRVVHATLLTLVVAAIAVASPAGLRRGLLGGLVVTVVPMGMSLVPSVNPSGWAIVSSGALAVSVLGYLTVPRGPRRLVLGALAAVALLLGAGARADGALYGVVAVGVAVILTWHSGREHLRRLVYPGVLAVVAAISFLSAGQSDAVSATPPGALTWDLLGELAVTVPDLWLGNFGTWGLGWVDTAMPPLVTAASWAVFGAALLAGLAGADRRRGLALAAVASGALLVPTYIQYLSSFPVGFGVHPRYILPLLTLLAVTALVRLDGAAFRVTSGQRWVVVVLLSLANAAALHATIRRYVTGDDVSAADLDAAREWWWSFGPQPQTVWVLGALAFASGLALLSPALTTPAPAAVRPARSGSTDDRPAPGSGAGGHLPEQRDQPEVPAAGGGRPRPDAVTRAGRPTSPVRTRPPSVPPRTPTEP</sequence>
<feature type="transmembrane region" description="Helical" evidence="2">
    <location>
        <begin position="138"/>
        <end position="155"/>
    </location>
</feature>
<feature type="transmembrane region" description="Helical" evidence="2">
    <location>
        <begin position="382"/>
        <end position="399"/>
    </location>
</feature>
<feature type="transmembrane region" description="Helical" evidence="2">
    <location>
        <begin position="185"/>
        <end position="205"/>
    </location>
</feature>
<name>A0A512DDA8_9CELL</name>
<dbReference type="EMBL" id="BJYY01000013">
    <property type="protein sequence ID" value="GEO34455.1"/>
    <property type="molecule type" value="Genomic_DNA"/>
</dbReference>
<dbReference type="AlphaFoldDB" id="A0A512DDA8"/>
<dbReference type="RefSeq" id="WP_146903900.1">
    <property type="nucleotide sequence ID" value="NZ_BAAARM010000003.1"/>
</dbReference>
<keyword evidence="2" id="KW-1133">Transmembrane helix</keyword>
<feature type="transmembrane region" description="Helical" evidence="2">
    <location>
        <begin position="411"/>
        <end position="429"/>
    </location>
</feature>
<feature type="transmembrane region" description="Helical" evidence="2">
    <location>
        <begin position="350"/>
        <end position="370"/>
    </location>
</feature>